<feature type="region of interest" description="Disordered" evidence="1">
    <location>
        <begin position="407"/>
        <end position="448"/>
    </location>
</feature>
<feature type="compositionally biased region" description="Polar residues" evidence="1">
    <location>
        <begin position="93"/>
        <end position="113"/>
    </location>
</feature>
<feature type="compositionally biased region" description="Acidic residues" evidence="1">
    <location>
        <begin position="419"/>
        <end position="431"/>
    </location>
</feature>
<dbReference type="GeneID" id="92206184"/>
<feature type="region of interest" description="Disordered" evidence="1">
    <location>
        <begin position="278"/>
        <end position="312"/>
    </location>
</feature>
<feature type="compositionally biased region" description="Polar residues" evidence="1">
    <location>
        <begin position="51"/>
        <end position="61"/>
    </location>
</feature>
<keyword evidence="3" id="KW-1185">Reference proteome</keyword>
<protein>
    <submittedName>
        <fullName evidence="2">Uncharacterized protein</fullName>
    </submittedName>
</protein>
<dbReference type="RefSeq" id="XP_066827926.1">
    <property type="nucleotide sequence ID" value="XM_066976968.1"/>
</dbReference>
<name>A0ABP0ZF24_9ASCO</name>
<evidence type="ECO:0000313" key="3">
    <source>
        <dbReference type="Proteomes" id="UP001497383"/>
    </source>
</evidence>
<gene>
    <name evidence="2" type="ORF">LODBEIA_P09880</name>
</gene>
<feature type="region of interest" description="Disordered" evidence="1">
    <location>
        <begin position="1"/>
        <end position="120"/>
    </location>
</feature>
<reference evidence="2 3" key="1">
    <citation type="submission" date="2024-03" db="EMBL/GenBank/DDBJ databases">
        <authorList>
            <person name="Brejova B."/>
        </authorList>
    </citation>
    <scope>NUCLEOTIDE SEQUENCE [LARGE SCALE GENOMIC DNA]</scope>
    <source>
        <strain evidence="2 3">CBS 14171</strain>
    </source>
</reference>
<organism evidence="2 3">
    <name type="scientific">Lodderomyces beijingensis</name>
    <dbReference type="NCBI Taxonomy" id="1775926"/>
    <lineage>
        <taxon>Eukaryota</taxon>
        <taxon>Fungi</taxon>
        <taxon>Dikarya</taxon>
        <taxon>Ascomycota</taxon>
        <taxon>Saccharomycotina</taxon>
        <taxon>Pichiomycetes</taxon>
        <taxon>Debaryomycetaceae</taxon>
        <taxon>Candida/Lodderomyces clade</taxon>
        <taxon>Lodderomyces</taxon>
    </lineage>
</organism>
<accession>A0ABP0ZF24</accession>
<sequence length="448" mass="49798">MSKPSTPNTSPKAKNSIILPPIIASNIDHHHIQNLGQNQNDIGKEEFANKNKLSYQQQQQPLLKPSTPSPPRHNRVSASFTKTPEQSKEPGSKRNSFQLAYTPSYKRTSTGSLKSPDGKLVYRNVNSPYSAAQLLKTPKHSLNNANNSLDDDDSIEDENEDGRKVKMMKTPQYHTTAKKLFQNDETPTNSITTPAGRRESLSEISSQLKSRLTSALGKLQKEESANTPHKITFTELSFDSQTSPTKKYNPKTNMRLANNWVPTNTLNRANLNLQTLQQSPLPNYSSSSTTTSPNIDAGGFRSNTGSPLKHSPLLKDQSAFSRLNDMPSPEEDSSAQSALLAALSRSKKRHSIPKLEPSSNLQINTGANLLHKQEIRLPPIRPRGSFENKNNEKDAVFSLMALSSPQSIGSRRGMVFPTDETDEEEEEEEEEERLKHDGNVSDETVDEE</sequence>
<feature type="region of interest" description="Disordered" evidence="1">
    <location>
        <begin position="134"/>
        <end position="158"/>
    </location>
</feature>
<dbReference type="Proteomes" id="UP001497383">
    <property type="component" value="Chromosome 1"/>
</dbReference>
<feature type="compositionally biased region" description="Polar residues" evidence="1">
    <location>
        <begin position="1"/>
        <end position="13"/>
    </location>
</feature>
<evidence type="ECO:0000256" key="1">
    <source>
        <dbReference type="SAM" id="MobiDB-lite"/>
    </source>
</evidence>
<proteinExistence type="predicted"/>
<evidence type="ECO:0000313" key="2">
    <source>
        <dbReference type="EMBL" id="CAK9436430.1"/>
    </source>
</evidence>
<feature type="compositionally biased region" description="Acidic residues" evidence="1">
    <location>
        <begin position="149"/>
        <end position="158"/>
    </location>
</feature>
<dbReference type="EMBL" id="OZ022405">
    <property type="protein sequence ID" value="CAK9436430.1"/>
    <property type="molecule type" value="Genomic_DNA"/>
</dbReference>